<dbReference type="GO" id="GO:0032259">
    <property type="term" value="P:methylation"/>
    <property type="evidence" value="ECO:0007669"/>
    <property type="project" value="UniProtKB-KW"/>
</dbReference>
<evidence type="ECO:0000259" key="24">
    <source>
        <dbReference type="PROSITE" id="PS51337"/>
    </source>
</evidence>
<dbReference type="Gene3D" id="3.20.20.20">
    <property type="entry name" value="Dihydropteroate synthase-like"/>
    <property type="match status" value="1"/>
</dbReference>
<dbReference type="EC" id="2.1.1.13" evidence="7"/>
<keyword evidence="13" id="KW-0949">S-adenosyl-L-methionine</keyword>
<dbReference type="Pfam" id="PF02310">
    <property type="entry name" value="B12-binding"/>
    <property type="match status" value="1"/>
</dbReference>
<comment type="cofactor">
    <cofactor evidence="3">
        <name>methylcob(III)alamin</name>
        <dbReference type="ChEBI" id="CHEBI:28115"/>
    </cofactor>
</comment>
<dbReference type="SUPFAM" id="SSF82282">
    <property type="entry name" value="Homocysteine S-methyltransferase"/>
    <property type="match status" value="1"/>
</dbReference>
<evidence type="ECO:0000256" key="12">
    <source>
        <dbReference type="ARBA" id="ARBA00022679"/>
    </source>
</evidence>
<dbReference type="Gene3D" id="3.20.20.330">
    <property type="entry name" value="Homocysteine-binding-like domain"/>
    <property type="match status" value="1"/>
</dbReference>
<evidence type="ECO:0000313" key="25">
    <source>
        <dbReference type="EMBL" id="TEB06412.1"/>
    </source>
</evidence>
<feature type="domain" description="B12-binding" evidence="23">
    <location>
        <begin position="683"/>
        <end position="805"/>
    </location>
</feature>
<evidence type="ECO:0000259" key="21">
    <source>
        <dbReference type="PROSITE" id="PS50970"/>
    </source>
</evidence>
<evidence type="ECO:0000256" key="9">
    <source>
        <dbReference type="ARBA" id="ARBA00022603"/>
    </source>
</evidence>
<evidence type="ECO:0000256" key="13">
    <source>
        <dbReference type="ARBA" id="ARBA00022691"/>
    </source>
</evidence>
<dbReference type="GO" id="GO:0005829">
    <property type="term" value="C:cytosol"/>
    <property type="evidence" value="ECO:0007669"/>
    <property type="project" value="TreeGrafter"/>
</dbReference>
<dbReference type="InterPro" id="IPR036589">
    <property type="entry name" value="HCY_dom_sf"/>
</dbReference>
<dbReference type="PROSITE" id="PS50970">
    <property type="entry name" value="HCY"/>
    <property type="match status" value="1"/>
</dbReference>
<keyword evidence="26" id="KW-1185">Reference proteome</keyword>
<evidence type="ECO:0000256" key="15">
    <source>
        <dbReference type="ARBA" id="ARBA00022833"/>
    </source>
</evidence>
<dbReference type="PROSITE" id="PS51337">
    <property type="entry name" value="B12_BINDING_NTER"/>
    <property type="match status" value="1"/>
</dbReference>
<feature type="domain" description="B12-binding N-terminal" evidence="24">
    <location>
        <begin position="586"/>
        <end position="680"/>
    </location>
</feature>
<evidence type="ECO:0000256" key="16">
    <source>
        <dbReference type="ARBA" id="ARBA00023167"/>
    </source>
</evidence>
<reference evidence="25 26" key="1">
    <citation type="journal article" date="2018" name="Environ. Microbiol.">
        <title>Novel energy conservation strategies and behaviour of Pelotomaculum schinkii driving syntrophic propionate catabolism.</title>
        <authorList>
            <person name="Hidalgo-Ahumada C.A.P."/>
            <person name="Nobu M.K."/>
            <person name="Narihiro T."/>
            <person name="Tamaki H."/>
            <person name="Liu W.T."/>
            <person name="Kamagata Y."/>
            <person name="Stams A.J.M."/>
            <person name="Imachi H."/>
            <person name="Sousa D.Z."/>
        </authorList>
    </citation>
    <scope>NUCLEOTIDE SEQUENCE [LARGE SCALE GENOMIC DNA]</scope>
    <source>
        <strain evidence="25 26">MGP</strain>
    </source>
</reference>
<dbReference type="Pfam" id="PF00809">
    <property type="entry name" value="Pterin_bind"/>
    <property type="match status" value="1"/>
</dbReference>
<dbReference type="PANTHER" id="PTHR45833">
    <property type="entry name" value="METHIONINE SYNTHASE"/>
    <property type="match status" value="1"/>
</dbReference>
<keyword evidence="9 20" id="KW-0489">Methyltransferase</keyword>
<comment type="pathway">
    <text evidence="4">Amino-acid biosynthesis; L-methionine biosynthesis via de novo pathway; L-methionine from L-homocysteine (MetH route): step 1/1.</text>
</comment>
<dbReference type="InterPro" id="IPR011005">
    <property type="entry name" value="Dihydropteroate_synth-like_sf"/>
</dbReference>
<comment type="catalytic activity">
    <reaction evidence="1">
        <text>(6S)-5-methyl-5,6,7,8-tetrahydrofolate + L-homocysteine = (6S)-5,6,7,8-tetrahydrofolate + L-methionine</text>
        <dbReference type="Rhea" id="RHEA:11172"/>
        <dbReference type="ChEBI" id="CHEBI:18608"/>
        <dbReference type="ChEBI" id="CHEBI:57453"/>
        <dbReference type="ChEBI" id="CHEBI:57844"/>
        <dbReference type="ChEBI" id="CHEBI:58199"/>
        <dbReference type="EC" id="2.1.1.13"/>
    </reaction>
</comment>
<accession>A0A4Y7RC50</accession>
<dbReference type="EMBL" id="QFFZ01000098">
    <property type="protein sequence ID" value="TEB06412.1"/>
    <property type="molecule type" value="Genomic_DNA"/>
</dbReference>
<keyword evidence="12 20" id="KW-0808">Transferase</keyword>
<dbReference type="InterPro" id="IPR000489">
    <property type="entry name" value="Pterin-binding_dom"/>
</dbReference>
<dbReference type="InterPro" id="IPR003759">
    <property type="entry name" value="Cbl-bd_cap"/>
</dbReference>
<dbReference type="GO" id="GO:0031419">
    <property type="term" value="F:cobalamin binding"/>
    <property type="evidence" value="ECO:0007669"/>
    <property type="project" value="UniProtKB-KW"/>
</dbReference>
<dbReference type="InterPro" id="IPR017215">
    <property type="entry name" value="MetH_bac"/>
</dbReference>
<dbReference type="InterPro" id="IPR036724">
    <property type="entry name" value="Cobalamin-bd_sf"/>
</dbReference>
<evidence type="ECO:0000256" key="8">
    <source>
        <dbReference type="ARBA" id="ARBA00013998"/>
    </source>
</evidence>
<evidence type="ECO:0000256" key="7">
    <source>
        <dbReference type="ARBA" id="ARBA00012032"/>
    </source>
</evidence>
<dbReference type="InterPro" id="IPR003726">
    <property type="entry name" value="HCY_dom"/>
</dbReference>
<evidence type="ECO:0000313" key="26">
    <source>
        <dbReference type="Proteomes" id="UP000297597"/>
    </source>
</evidence>
<dbReference type="GO" id="GO:0008705">
    <property type="term" value="F:methionine synthase activity"/>
    <property type="evidence" value="ECO:0007669"/>
    <property type="project" value="UniProtKB-EC"/>
</dbReference>
<feature type="domain" description="Hcy-binding" evidence="21">
    <location>
        <begin position="3"/>
        <end position="289"/>
    </location>
</feature>
<dbReference type="PANTHER" id="PTHR45833:SF1">
    <property type="entry name" value="METHIONINE SYNTHASE"/>
    <property type="match status" value="1"/>
</dbReference>
<feature type="binding site" evidence="20">
    <location>
        <position position="209"/>
    </location>
    <ligand>
        <name>Zn(2+)</name>
        <dbReference type="ChEBI" id="CHEBI:29105"/>
    </ligand>
</feature>
<evidence type="ECO:0000256" key="18">
    <source>
        <dbReference type="ARBA" id="ARBA00025552"/>
    </source>
</evidence>
<evidence type="ECO:0000256" key="10">
    <source>
        <dbReference type="ARBA" id="ARBA00022605"/>
    </source>
</evidence>
<gene>
    <name evidence="25" type="primary">metH_4</name>
    <name evidence="25" type="ORF">Pmgp_03748</name>
</gene>
<keyword evidence="15 20" id="KW-0862">Zinc</keyword>
<dbReference type="UniPathway" id="UPA00051">
    <property type="reaction ID" value="UER00081"/>
</dbReference>
<evidence type="ECO:0000256" key="3">
    <source>
        <dbReference type="ARBA" id="ARBA00001956"/>
    </source>
</evidence>
<comment type="cofactor">
    <cofactor evidence="2 20">
        <name>Zn(2+)</name>
        <dbReference type="ChEBI" id="CHEBI:29105"/>
    </cofactor>
</comment>
<evidence type="ECO:0000256" key="11">
    <source>
        <dbReference type="ARBA" id="ARBA00022628"/>
    </source>
</evidence>
<dbReference type="PROSITE" id="PS51332">
    <property type="entry name" value="B12_BINDING"/>
    <property type="match status" value="1"/>
</dbReference>
<keyword evidence="11" id="KW-0846">Cobalamin</keyword>
<evidence type="ECO:0000256" key="5">
    <source>
        <dbReference type="ARBA" id="ARBA00010398"/>
    </source>
</evidence>
<comment type="similarity">
    <text evidence="6">Belongs to the methylamine corrinoid protein family.</text>
</comment>
<dbReference type="PROSITE" id="PS50972">
    <property type="entry name" value="PTERIN_BINDING"/>
    <property type="match status" value="1"/>
</dbReference>
<dbReference type="AlphaFoldDB" id="A0A4Y7RC50"/>
<comment type="function">
    <text evidence="18">Catalyzes the transfer of a methyl group from methyl-cobalamin to homocysteine, yielding enzyme-bound cob(I)alamin and methionine. Subsequently, remethylates the cofactor using methyltetrahydrofolate.</text>
</comment>
<dbReference type="InterPro" id="IPR050554">
    <property type="entry name" value="Met_Synthase/Corrinoid"/>
</dbReference>
<organism evidence="25 26">
    <name type="scientific">Pelotomaculum propionicicum</name>
    <dbReference type="NCBI Taxonomy" id="258475"/>
    <lineage>
        <taxon>Bacteria</taxon>
        <taxon>Bacillati</taxon>
        <taxon>Bacillota</taxon>
        <taxon>Clostridia</taxon>
        <taxon>Eubacteriales</taxon>
        <taxon>Desulfotomaculaceae</taxon>
        <taxon>Pelotomaculum</taxon>
    </lineage>
</organism>
<protein>
    <recommendedName>
        <fullName evidence="8">Methionine synthase</fullName>
        <ecNumber evidence="7">2.1.1.13</ecNumber>
    </recommendedName>
    <alternativeName>
        <fullName evidence="19">5-methyltetrahydrofolate--homocysteine methyltransferase</fullName>
    </alternativeName>
</protein>
<evidence type="ECO:0000256" key="17">
    <source>
        <dbReference type="ARBA" id="ARBA00023285"/>
    </source>
</evidence>
<feature type="domain" description="Pterin-binding" evidence="22">
    <location>
        <begin position="320"/>
        <end position="563"/>
    </location>
</feature>
<evidence type="ECO:0000259" key="22">
    <source>
        <dbReference type="PROSITE" id="PS50972"/>
    </source>
</evidence>
<comment type="caution">
    <text evidence="25">The sequence shown here is derived from an EMBL/GenBank/DDBJ whole genome shotgun (WGS) entry which is preliminary data.</text>
</comment>
<dbReference type="Gene3D" id="3.40.50.280">
    <property type="entry name" value="Cobalamin-binding domain"/>
    <property type="match status" value="1"/>
</dbReference>
<dbReference type="InterPro" id="IPR036594">
    <property type="entry name" value="Meth_synthase_dom"/>
</dbReference>
<dbReference type="PIRSF" id="PIRSF037472">
    <property type="entry name" value="DHPS_mtfrase"/>
    <property type="match status" value="1"/>
</dbReference>
<keyword evidence="16" id="KW-0486">Methionine biosynthesis</keyword>
<evidence type="ECO:0000256" key="14">
    <source>
        <dbReference type="ARBA" id="ARBA00022723"/>
    </source>
</evidence>
<dbReference type="SUPFAM" id="SSF47644">
    <property type="entry name" value="Methionine synthase domain"/>
    <property type="match status" value="1"/>
</dbReference>
<evidence type="ECO:0000256" key="6">
    <source>
        <dbReference type="ARBA" id="ARBA00010854"/>
    </source>
</evidence>
<evidence type="ECO:0000256" key="4">
    <source>
        <dbReference type="ARBA" id="ARBA00005178"/>
    </source>
</evidence>
<proteinExistence type="inferred from homology"/>
<comment type="similarity">
    <text evidence="5">Belongs to the vitamin-B12 dependent methionine synthase family.</text>
</comment>
<name>A0A4Y7RC50_9FIRM</name>
<dbReference type="SUPFAM" id="SSF51717">
    <property type="entry name" value="Dihydropteroate synthetase-like"/>
    <property type="match status" value="1"/>
</dbReference>
<dbReference type="Gene3D" id="1.10.1240.10">
    <property type="entry name" value="Methionine synthase domain"/>
    <property type="match status" value="1"/>
</dbReference>
<dbReference type="Proteomes" id="UP000297597">
    <property type="component" value="Unassembled WGS sequence"/>
</dbReference>
<keyword evidence="14 20" id="KW-0479">Metal-binding</keyword>
<dbReference type="OrthoDB" id="9803687at2"/>
<feature type="binding site" evidence="20">
    <location>
        <position position="274"/>
    </location>
    <ligand>
        <name>Zn(2+)</name>
        <dbReference type="ChEBI" id="CHEBI:29105"/>
    </ligand>
</feature>
<dbReference type="Pfam" id="PF02574">
    <property type="entry name" value="S-methyl_trans"/>
    <property type="match status" value="1"/>
</dbReference>
<sequence length="805" mass="86923">MKREYFSELLESRLLILDGATGTELQKGGMPQGVCPELWVMEHPDVLTDIQREYIKAGSDIVYTCTFGGNRVKLAEYGLGDRVVEINRELAGISRQAAAGTNCFVAGDLAPTGNFIEPFGAMPFEEAVAVYKEQLQGLLEGGVDLFVIETMLDIQETRAALLAVKETSDLPVMVSMTFDNDGRTLTNSDPVTVLLILQSLGADAVGVNCSTGPRDMIEVVSLMKPYARVPLLAKPNAGLPRLVDGVTKFDMEAEEFGSYAKDLVRAGVNLLGGCCGTSPLYIASLKSNIEGCIPLKPDAKPYSAVTSSRKTVFIGPDRPVALIGERINPTGKKLLSGELRQGKFSEVRRLALEQLANGAELLDVNVGLPGIDERAAMVEVVKLLSNIVDVPLCLDSSSPEVLEAALRVYPGRALINSISAEKIKLEKLLPLAQKYGAMFVLLPLSDEGVPEEAEKRCEIIRHILDRAAEYGIKKQDAVVDGLVMTISANQLAASAALQVIEWCAELGCATTIGLSNVSFGLPRRDFINAAFLAMAVSKGLCTVIGNPSSEMIMGIKMASEVLTVRDRNSLRYISRFAGYNPEQAKQAGVRKPLKPAEKVYNSVLHGEMEEIVPLLQEAINEGIAAKELVDVYLIPAITKVGELYDQKEYFLPQLIQSAETMKNAFNFLEPYLAGNKEASAETGVSIVLATVKGDIHDIGKNIVGLMLRNYGFNVLDLGKDVRSEDIVATAKETGAAIIGLSALMTTTMVEMKNVIKIAREEGLNCRFMVGGAVVNDKYAAEIGADGYARDAYEAVKLAKKLALLE</sequence>
<evidence type="ECO:0000256" key="2">
    <source>
        <dbReference type="ARBA" id="ARBA00001947"/>
    </source>
</evidence>
<dbReference type="FunFam" id="3.40.50.280:FF:000003">
    <property type="entry name" value="Dimethylamine methyltransferase corrinoid protein"/>
    <property type="match status" value="1"/>
</dbReference>
<keyword evidence="17" id="KW-0170">Cobalt</keyword>
<dbReference type="CDD" id="cd02070">
    <property type="entry name" value="corrinoid_protein_B12-BD"/>
    <property type="match status" value="1"/>
</dbReference>
<dbReference type="SUPFAM" id="SSF52242">
    <property type="entry name" value="Cobalamin (vitamin B12)-binding domain"/>
    <property type="match status" value="1"/>
</dbReference>
<evidence type="ECO:0000259" key="23">
    <source>
        <dbReference type="PROSITE" id="PS51332"/>
    </source>
</evidence>
<feature type="binding site" evidence="20">
    <location>
        <position position="275"/>
    </location>
    <ligand>
        <name>Zn(2+)</name>
        <dbReference type="ChEBI" id="CHEBI:29105"/>
    </ligand>
</feature>
<dbReference type="RefSeq" id="WP_134216161.1">
    <property type="nucleotide sequence ID" value="NZ_QFFZ01000098.1"/>
</dbReference>
<dbReference type="Pfam" id="PF02607">
    <property type="entry name" value="B12-binding_2"/>
    <property type="match status" value="1"/>
</dbReference>
<dbReference type="GO" id="GO:0046872">
    <property type="term" value="F:metal ion binding"/>
    <property type="evidence" value="ECO:0007669"/>
    <property type="project" value="UniProtKB-KW"/>
</dbReference>
<evidence type="ECO:0000256" key="19">
    <source>
        <dbReference type="ARBA" id="ARBA00031040"/>
    </source>
</evidence>
<dbReference type="GO" id="GO:0046653">
    <property type="term" value="P:tetrahydrofolate metabolic process"/>
    <property type="evidence" value="ECO:0007669"/>
    <property type="project" value="TreeGrafter"/>
</dbReference>
<keyword evidence="10" id="KW-0028">Amino-acid biosynthesis</keyword>
<evidence type="ECO:0000256" key="20">
    <source>
        <dbReference type="PROSITE-ProRule" id="PRU00333"/>
    </source>
</evidence>
<dbReference type="GO" id="GO:0050667">
    <property type="term" value="P:homocysteine metabolic process"/>
    <property type="evidence" value="ECO:0007669"/>
    <property type="project" value="TreeGrafter"/>
</dbReference>
<dbReference type="SMART" id="SM01018">
    <property type="entry name" value="B12-binding_2"/>
    <property type="match status" value="1"/>
</dbReference>
<dbReference type="InterPro" id="IPR006158">
    <property type="entry name" value="Cobalamin-bd"/>
</dbReference>
<evidence type="ECO:0000256" key="1">
    <source>
        <dbReference type="ARBA" id="ARBA00001700"/>
    </source>
</evidence>